<sequence>MKILEDKDDFASLLDDCIKVLDDNIDVLNDIEYSLESEKEDAVITDLTKNDLVNMAHEVADSSRIKKAESCFIKRFFEQKSD</sequence>
<gene>
    <name evidence="1" type="ORF">NCS_10131</name>
</gene>
<evidence type="ECO:0000313" key="2">
    <source>
        <dbReference type="Proteomes" id="UP000230607"/>
    </source>
</evidence>
<dbReference type="Proteomes" id="UP000230607">
    <property type="component" value="Chromosome 1"/>
</dbReference>
<reference evidence="2" key="1">
    <citation type="submission" date="2017-03" db="EMBL/GenBank/DDBJ databases">
        <authorList>
            <person name="Herbold C."/>
        </authorList>
    </citation>
    <scope>NUCLEOTIDE SEQUENCE [LARGE SCALE GENOMIC DNA]</scope>
</reference>
<organism evidence="1 2">
    <name type="scientific">Candidatus Nitrosotalea okcheonensis</name>
    <dbReference type="NCBI Taxonomy" id="1903276"/>
    <lineage>
        <taxon>Archaea</taxon>
        <taxon>Nitrososphaerota</taxon>
        <taxon>Nitrososphaeria</taxon>
        <taxon>Nitrosotaleales</taxon>
        <taxon>Nitrosotaleaceae</taxon>
        <taxon>Nitrosotalea</taxon>
    </lineage>
</organism>
<name>A0A2H1FC32_9ARCH</name>
<accession>A0A2H1FC32</accession>
<evidence type="ECO:0000313" key="1">
    <source>
        <dbReference type="EMBL" id="SMH70324.1"/>
    </source>
</evidence>
<protein>
    <submittedName>
        <fullName evidence="1">Uncharacterized protein</fullName>
    </submittedName>
</protein>
<keyword evidence="2" id="KW-1185">Reference proteome</keyword>
<proteinExistence type="predicted"/>
<dbReference type="EMBL" id="LT841358">
    <property type="protein sequence ID" value="SMH70324.1"/>
    <property type="molecule type" value="Genomic_DNA"/>
</dbReference>
<dbReference type="AlphaFoldDB" id="A0A2H1FC32"/>